<dbReference type="NCBIfam" id="TIGR00229">
    <property type="entry name" value="sensory_box"/>
    <property type="match status" value="1"/>
</dbReference>
<dbReference type="Gene3D" id="3.40.50.2300">
    <property type="match status" value="1"/>
</dbReference>
<dbReference type="EC" id="2.7.13.3" evidence="3"/>
<evidence type="ECO:0000256" key="11">
    <source>
        <dbReference type="SAM" id="MobiDB-lite"/>
    </source>
</evidence>
<dbReference type="AlphaFoldDB" id="A0A8H7Q489"/>
<dbReference type="Pfam" id="PF03924">
    <property type="entry name" value="CHASE"/>
    <property type="match status" value="1"/>
</dbReference>
<keyword evidence="9 12" id="KW-0472">Membrane</keyword>
<dbReference type="Proteomes" id="UP000612746">
    <property type="component" value="Unassembled WGS sequence"/>
</dbReference>
<feature type="transmembrane region" description="Helical" evidence="12">
    <location>
        <begin position="76"/>
        <end position="104"/>
    </location>
</feature>
<dbReference type="GO" id="GO:0005886">
    <property type="term" value="C:plasma membrane"/>
    <property type="evidence" value="ECO:0007669"/>
    <property type="project" value="TreeGrafter"/>
</dbReference>
<keyword evidence="6 12" id="KW-0812">Transmembrane</keyword>
<keyword evidence="4 10" id="KW-0597">Phosphoprotein</keyword>
<feature type="modified residue" description="4-aspartylphosphate" evidence="10">
    <location>
        <position position="969"/>
    </location>
</feature>
<comment type="catalytic activity">
    <reaction evidence="1">
        <text>ATP + protein L-histidine = ADP + protein N-phospho-L-histidine.</text>
        <dbReference type="EC" id="2.7.13.3"/>
    </reaction>
</comment>
<feature type="region of interest" description="Disordered" evidence="11">
    <location>
        <begin position="820"/>
        <end position="855"/>
    </location>
</feature>
<keyword evidence="5" id="KW-0808">Transferase</keyword>
<dbReference type="Pfam" id="PF00072">
    <property type="entry name" value="Response_reg"/>
    <property type="match status" value="1"/>
</dbReference>
<dbReference type="SUPFAM" id="SSF47384">
    <property type="entry name" value="Homodimeric domain of signal transducing histidine kinase"/>
    <property type="match status" value="1"/>
</dbReference>
<dbReference type="InterPro" id="IPR042240">
    <property type="entry name" value="CHASE_sf"/>
</dbReference>
<dbReference type="PANTHER" id="PTHR43047">
    <property type="entry name" value="TWO-COMPONENT HISTIDINE PROTEIN KINASE"/>
    <property type="match status" value="1"/>
</dbReference>
<dbReference type="SMART" id="SM00387">
    <property type="entry name" value="HATPase_c"/>
    <property type="match status" value="1"/>
</dbReference>
<dbReference type="InterPro" id="IPR003661">
    <property type="entry name" value="HisK_dim/P_dom"/>
</dbReference>
<dbReference type="GO" id="GO:0000155">
    <property type="term" value="F:phosphorelay sensor kinase activity"/>
    <property type="evidence" value="ECO:0007669"/>
    <property type="project" value="InterPro"/>
</dbReference>
<proteinExistence type="predicted"/>
<sequence length="1043" mass="115998">MRKPSFGGKPPILELPTFEGTSPEATFMYTPSDQSNRDVEGLSVFESNGQLDVNSEYTECEKGEPPKEEYRLFGIIPYYISVACLAFIVSMIALAIALVLYYYLHREDYQKFQTQIHSECSNKATAIEKQISGIATAYNGVSFWLGMISLQPYREKYKSMLNACFLSDMTPESARTESGFDLAVELANANSMIEVIAYAPRVNDSDRAAWESQYHTTIKQSLPDNSLTLSEQKPYYYPIQWESPMGEFVLGFDVASNPTRSHSLNETLQNKTPTLTPFMELVIANVTGFCVYYPVYQNYSLNDDILSGAVAVCFGADIALNEALEGLQDNVEHVRVTDSYGTVGYKSTGSDTSGYNETIHFSVMNETWAIFCYETYTPQPRYQRTSKDAVIHKFRYNRSRRRAQAILQSIPDPLIVLNGDGRVVDCNQQTLLVFGVDHKKRLLGCHIKHLFVSSQTTALIRDNVIQPGLHEVRVKRHRTGEYFIAEANFSYVEDINDSDDEKPFMTQVVLMRDVSAKKEAALQLQKAKQQADKTNQQKSQFLAFVCHELRNPLHVISGMSELLNDMVVQPDKQEYVRNIITSSNHMQSIVNDVLDIAQLAENELRLNYQPFNLKQLVEDEGKFMMRSIQEKEGDIKGIVNISYSVPEYINSDSTRITQLIKNLVDNAIKFTQKGVVTLEISASDKKNPDSTIENVLFLVSDTGIGIPTEHQDEIFQPFSKANISMGNHFGSSGIGLSIVHHLIDLMGGSIEVESEVNVGTTFKFTLPLALATEDDFLAFQSANDSSSASALSHVSNYKNSALKPPSSLGRPSTKISWSITSNASNEHSNGRSDEQDSLLANRDSEPNALSSSNTDADLSMSCMSLSGWSNGGTSSCEHDSDILSTPNSVHEGGSYSTTRKDYFGVVDTPELGTIEEKPVCLVAEDNELCQKIATKMLGKEYVVEIAANGRIAVDTVMASPDRFNIIIMDIIMPEMDGIQATIELRKRGIKIPIIAVTANAAEADKQEAMTHGFTDYITKPYRRNLLTAMQRALNAAKQDSSSA</sequence>
<dbReference type="CDD" id="cd17546">
    <property type="entry name" value="REC_hyHK_CKI1_RcsC-like"/>
    <property type="match status" value="1"/>
</dbReference>
<dbReference type="InterPro" id="IPR036890">
    <property type="entry name" value="HATPase_C_sf"/>
</dbReference>
<evidence type="ECO:0000256" key="6">
    <source>
        <dbReference type="ARBA" id="ARBA00022692"/>
    </source>
</evidence>
<dbReference type="InterPro" id="IPR005467">
    <property type="entry name" value="His_kinase_dom"/>
</dbReference>
<dbReference type="SUPFAM" id="SSF55874">
    <property type="entry name" value="ATPase domain of HSP90 chaperone/DNA topoisomerase II/histidine kinase"/>
    <property type="match status" value="1"/>
</dbReference>
<dbReference type="Gene3D" id="3.30.450.350">
    <property type="entry name" value="CHASE domain"/>
    <property type="match status" value="1"/>
</dbReference>
<dbReference type="SMART" id="SM00388">
    <property type="entry name" value="HisKA"/>
    <property type="match status" value="1"/>
</dbReference>
<evidence type="ECO:0000256" key="7">
    <source>
        <dbReference type="ARBA" id="ARBA00022777"/>
    </source>
</evidence>
<evidence type="ECO:0000256" key="9">
    <source>
        <dbReference type="ARBA" id="ARBA00023136"/>
    </source>
</evidence>
<comment type="caution">
    <text evidence="17">The sequence shown here is derived from an EMBL/GenBank/DDBJ whole genome shotgun (WGS) entry which is preliminary data.</text>
</comment>
<dbReference type="GO" id="GO:0006355">
    <property type="term" value="P:regulation of DNA-templated transcription"/>
    <property type="evidence" value="ECO:0007669"/>
    <property type="project" value="InterPro"/>
</dbReference>
<dbReference type="InterPro" id="IPR004358">
    <property type="entry name" value="Sig_transdc_His_kin-like_C"/>
</dbReference>
<dbReference type="PROSITE" id="PS50110">
    <property type="entry name" value="RESPONSE_REGULATORY"/>
    <property type="match status" value="1"/>
</dbReference>
<dbReference type="InterPro" id="IPR035965">
    <property type="entry name" value="PAS-like_dom_sf"/>
</dbReference>
<accession>A0A8H7Q489</accession>
<dbReference type="InterPro" id="IPR036097">
    <property type="entry name" value="HisK_dim/P_sf"/>
</dbReference>
<organism evidence="17 18">
    <name type="scientific">Umbelopsis vinacea</name>
    <dbReference type="NCBI Taxonomy" id="44442"/>
    <lineage>
        <taxon>Eukaryota</taxon>
        <taxon>Fungi</taxon>
        <taxon>Fungi incertae sedis</taxon>
        <taxon>Mucoromycota</taxon>
        <taxon>Mucoromycotina</taxon>
        <taxon>Umbelopsidomycetes</taxon>
        <taxon>Umbelopsidales</taxon>
        <taxon>Umbelopsidaceae</taxon>
        <taxon>Umbelopsis</taxon>
    </lineage>
</organism>
<dbReference type="GO" id="GO:0009927">
    <property type="term" value="F:histidine phosphotransfer kinase activity"/>
    <property type="evidence" value="ECO:0007669"/>
    <property type="project" value="TreeGrafter"/>
</dbReference>
<dbReference type="CDD" id="cd00130">
    <property type="entry name" value="PAS"/>
    <property type="match status" value="1"/>
</dbReference>
<dbReference type="PROSITE" id="PS50112">
    <property type="entry name" value="PAS"/>
    <property type="match status" value="1"/>
</dbReference>
<keyword evidence="18" id="KW-1185">Reference proteome</keyword>
<evidence type="ECO:0000256" key="2">
    <source>
        <dbReference type="ARBA" id="ARBA00004370"/>
    </source>
</evidence>
<dbReference type="Pfam" id="PF00512">
    <property type="entry name" value="HisKA"/>
    <property type="match status" value="1"/>
</dbReference>
<keyword evidence="8 12" id="KW-1133">Transmembrane helix</keyword>
<evidence type="ECO:0000256" key="5">
    <source>
        <dbReference type="ARBA" id="ARBA00022679"/>
    </source>
</evidence>
<dbReference type="InterPro" id="IPR013767">
    <property type="entry name" value="PAS_fold"/>
</dbReference>
<dbReference type="CDD" id="cd00082">
    <property type="entry name" value="HisKA"/>
    <property type="match status" value="1"/>
</dbReference>
<keyword evidence="7" id="KW-0418">Kinase</keyword>
<feature type="domain" description="CHASE" evidence="16">
    <location>
        <begin position="193"/>
        <end position="327"/>
    </location>
</feature>
<dbReference type="SUPFAM" id="SSF52172">
    <property type="entry name" value="CheY-like"/>
    <property type="match status" value="1"/>
</dbReference>
<evidence type="ECO:0000259" key="13">
    <source>
        <dbReference type="PROSITE" id="PS50109"/>
    </source>
</evidence>
<evidence type="ECO:0000256" key="1">
    <source>
        <dbReference type="ARBA" id="ARBA00000085"/>
    </source>
</evidence>
<reference evidence="17" key="1">
    <citation type="submission" date="2020-12" db="EMBL/GenBank/DDBJ databases">
        <title>Metabolic potential, ecology and presence of endohyphal bacteria is reflected in genomic diversity of Mucoromycotina.</title>
        <authorList>
            <person name="Muszewska A."/>
            <person name="Okrasinska A."/>
            <person name="Steczkiewicz K."/>
            <person name="Drgas O."/>
            <person name="Orlowska M."/>
            <person name="Perlinska-Lenart U."/>
            <person name="Aleksandrzak-Piekarczyk T."/>
            <person name="Szatraj K."/>
            <person name="Zielenkiewicz U."/>
            <person name="Pilsyk S."/>
            <person name="Malc E."/>
            <person name="Mieczkowski P."/>
            <person name="Kruszewska J.S."/>
            <person name="Biernat P."/>
            <person name="Pawlowska J."/>
        </authorList>
    </citation>
    <scope>NUCLEOTIDE SEQUENCE</scope>
    <source>
        <strain evidence="17">WA0000051536</strain>
    </source>
</reference>
<dbReference type="SUPFAM" id="SSF55785">
    <property type="entry name" value="PYP-like sensor domain (PAS domain)"/>
    <property type="match status" value="1"/>
</dbReference>
<dbReference type="PROSITE" id="PS50839">
    <property type="entry name" value="CHASE"/>
    <property type="match status" value="1"/>
</dbReference>
<evidence type="ECO:0000256" key="4">
    <source>
        <dbReference type="ARBA" id="ARBA00022553"/>
    </source>
</evidence>
<evidence type="ECO:0000256" key="10">
    <source>
        <dbReference type="PROSITE-ProRule" id="PRU00169"/>
    </source>
</evidence>
<dbReference type="InterPro" id="IPR003594">
    <property type="entry name" value="HATPase_dom"/>
</dbReference>
<dbReference type="PANTHER" id="PTHR43047:SF72">
    <property type="entry name" value="OSMOSENSING HISTIDINE PROTEIN KINASE SLN1"/>
    <property type="match status" value="1"/>
</dbReference>
<feature type="domain" description="PAS" evidence="15">
    <location>
        <begin position="399"/>
        <end position="435"/>
    </location>
</feature>
<dbReference type="InterPro" id="IPR000014">
    <property type="entry name" value="PAS"/>
</dbReference>
<evidence type="ECO:0000256" key="12">
    <source>
        <dbReference type="SAM" id="Phobius"/>
    </source>
</evidence>
<dbReference type="FunFam" id="3.30.565.10:FF:000010">
    <property type="entry name" value="Sensor histidine kinase RcsC"/>
    <property type="match status" value="1"/>
</dbReference>
<dbReference type="EMBL" id="JAEPRA010000005">
    <property type="protein sequence ID" value="KAG2185245.1"/>
    <property type="molecule type" value="Genomic_DNA"/>
</dbReference>
<dbReference type="Pfam" id="PF00989">
    <property type="entry name" value="PAS"/>
    <property type="match status" value="1"/>
</dbReference>
<dbReference type="CDD" id="cd16922">
    <property type="entry name" value="HATPase_EvgS-ArcB-TorS-like"/>
    <property type="match status" value="1"/>
</dbReference>
<evidence type="ECO:0000259" key="14">
    <source>
        <dbReference type="PROSITE" id="PS50110"/>
    </source>
</evidence>
<dbReference type="Gene3D" id="1.10.287.130">
    <property type="match status" value="1"/>
</dbReference>
<dbReference type="InterPro" id="IPR006189">
    <property type="entry name" value="CHASE_dom"/>
</dbReference>
<dbReference type="InterPro" id="IPR011006">
    <property type="entry name" value="CheY-like_superfamily"/>
</dbReference>
<gene>
    <name evidence="17" type="ORF">INT44_002035</name>
</gene>
<dbReference type="Gene3D" id="3.30.565.10">
    <property type="entry name" value="Histidine kinase-like ATPase, C-terminal domain"/>
    <property type="match status" value="1"/>
</dbReference>
<dbReference type="Gene3D" id="3.30.450.20">
    <property type="entry name" value="PAS domain"/>
    <property type="match status" value="1"/>
</dbReference>
<dbReference type="SMART" id="SM01079">
    <property type="entry name" value="CHASE"/>
    <property type="match status" value="1"/>
</dbReference>
<evidence type="ECO:0000313" key="17">
    <source>
        <dbReference type="EMBL" id="KAG2185245.1"/>
    </source>
</evidence>
<feature type="domain" description="Response regulatory" evidence="14">
    <location>
        <begin position="919"/>
        <end position="1034"/>
    </location>
</feature>
<evidence type="ECO:0000256" key="8">
    <source>
        <dbReference type="ARBA" id="ARBA00022989"/>
    </source>
</evidence>
<protein>
    <recommendedName>
        <fullName evidence="3">histidine kinase</fullName>
        <ecNumber evidence="3">2.7.13.3</ecNumber>
    </recommendedName>
</protein>
<dbReference type="PROSITE" id="PS50109">
    <property type="entry name" value="HIS_KIN"/>
    <property type="match status" value="1"/>
</dbReference>
<dbReference type="InterPro" id="IPR001789">
    <property type="entry name" value="Sig_transdc_resp-reg_receiver"/>
</dbReference>
<evidence type="ECO:0000259" key="16">
    <source>
        <dbReference type="PROSITE" id="PS50839"/>
    </source>
</evidence>
<dbReference type="Pfam" id="PF02518">
    <property type="entry name" value="HATPase_c"/>
    <property type="match status" value="1"/>
</dbReference>
<evidence type="ECO:0000259" key="15">
    <source>
        <dbReference type="PROSITE" id="PS50112"/>
    </source>
</evidence>
<dbReference type="SMART" id="SM00448">
    <property type="entry name" value="REC"/>
    <property type="match status" value="1"/>
</dbReference>
<dbReference type="OrthoDB" id="60033at2759"/>
<feature type="domain" description="Histidine kinase" evidence="13">
    <location>
        <begin position="544"/>
        <end position="770"/>
    </location>
</feature>
<name>A0A8H7Q489_9FUNG</name>
<comment type="subcellular location">
    <subcellularLocation>
        <location evidence="2">Membrane</location>
    </subcellularLocation>
</comment>
<dbReference type="PRINTS" id="PR00344">
    <property type="entry name" value="BCTRLSENSOR"/>
</dbReference>
<evidence type="ECO:0000313" key="18">
    <source>
        <dbReference type="Proteomes" id="UP000612746"/>
    </source>
</evidence>
<evidence type="ECO:0000256" key="3">
    <source>
        <dbReference type="ARBA" id="ARBA00012438"/>
    </source>
</evidence>